<comment type="caution">
    <text evidence="2">The sequence shown here is derived from an EMBL/GenBank/DDBJ whole genome shotgun (WGS) entry which is preliminary data.</text>
</comment>
<evidence type="ECO:0000313" key="2">
    <source>
        <dbReference type="EMBL" id="MFD1363315.1"/>
    </source>
</evidence>
<dbReference type="RefSeq" id="WP_382402569.1">
    <property type="nucleotide sequence ID" value="NZ_JBHTNH010000054.1"/>
</dbReference>
<keyword evidence="1" id="KW-0472">Membrane</keyword>
<keyword evidence="1" id="KW-1133">Transmembrane helix</keyword>
<feature type="transmembrane region" description="Helical" evidence="1">
    <location>
        <begin position="119"/>
        <end position="142"/>
    </location>
</feature>
<keyword evidence="1" id="KW-0812">Transmembrane</keyword>
<dbReference type="Proteomes" id="UP001597178">
    <property type="component" value="Unassembled WGS sequence"/>
</dbReference>
<proteinExistence type="predicted"/>
<organism evidence="2 3">
    <name type="scientific">Lentibacillus salinarum</name>
    <dbReference type="NCBI Taxonomy" id="446820"/>
    <lineage>
        <taxon>Bacteria</taxon>
        <taxon>Bacillati</taxon>
        <taxon>Bacillota</taxon>
        <taxon>Bacilli</taxon>
        <taxon>Bacillales</taxon>
        <taxon>Bacillaceae</taxon>
        <taxon>Lentibacillus</taxon>
    </lineage>
</organism>
<feature type="transmembrane region" description="Helical" evidence="1">
    <location>
        <begin position="34"/>
        <end position="53"/>
    </location>
</feature>
<protein>
    <recommendedName>
        <fullName evidence="4">DUF340 domain-containing protein</fullName>
    </recommendedName>
</protein>
<evidence type="ECO:0000313" key="3">
    <source>
        <dbReference type="Proteomes" id="UP001597178"/>
    </source>
</evidence>
<reference evidence="3" key="1">
    <citation type="journal article" date="2019" name="Int. J. Syst. Evol. Microbiol.">
        <title>The Global Catalogue of Microorganisms (GCM) 10K type strain sequencing project: providing services to taxonomists for standard genome sequencing and annotation.</title>
        <authorList>
            <consortium name="The Broad Institute Genomics Platform"/>
            <consortium name="The Broad Institute Genome Sequencing Center for Infectious Disease"/>
            <person name="Wu L."/>
            <person name="Ma J."/>
        </authorList>
    </citation>
    <scope>NUCLEOTIDE SEQUENCE [LARGE SCALE GENOMIC DNA]</scope>
    <source>
        <strain evidence="3">CCUG 54822</strain>
    </source>
</reference>
<keyword evidence="3" id="KW-1185">Reference proteome</keyword>
<evidence type="ECO:0000256" key="1">
    <source>
        <dbReference type="SAM" id="Phobius"/>
    </source>
</evidence>
<accession>A0ABW3ZY08</accession>
<sequence length="148" mass="15654">MRVSDWVFLLLVVSFLTIVSNVIGYDVSMVESIPGALILSGVAFLGFVLGKIIPLKLPMILYVSLIGLIIASPISPISDFVIEQAGKINFMAPVTAVGAFAGIAMGKDLKTFKEQSWKMVIVGLVVFTGTFVGSAAIAHIVLNLTGVI</sequence>
<name>A0ABW3ZY08_9BACI</name>
<feature type="transmembrane region" description="Helical" evidence="1">
    <location>
        <begin position="60"/>
        <end position="82"/>
    </location>
</feature>
<dbReference type="EMBL" id="JBHTNH010000054">
    <property type="protein sequence ID" value="MFD1363315.1"/>
    <property type="molecule type" value="Genomic_DNA"/>
</dbReference>
<feature type="transmembrane region" description="Helical" evidence="1">
    <location>
        <begin position="88"/>
        <end position="107"/>
    </location>
</feature>
<evidence type="ECO:0008006" key="4">
    <source>
        <dbReference type="Google" id="ProtNLM"/>
    </source>
</evidence>
<gene>
    <name evidence="2" type="ORF">ACFQ4A_17025</name>
</gene>